<name>A0AAV6VNL3_9ARAC</name>
<evidence type="ECO:0000313" key="1">
    <source>
        <dbReference type="EMBL" id="KAG8197618.1"/>
    </source>
</evidence>
<sequence>MKVLMVQNSIKTRYERWQAVRGIDRHQNPALSFRGSPEDNLYQNVPRGSCVSFATSMSFVNRSPSVPTVNRLDSNFLPLPDTMPMRDDLV</sequence>
<dbReference type="EMBL" id="JAFNEN010000052">
    <property type="protein sequence ID" value="KAG8197618.1"/>
    <property type="molecule type" value="Genomic_DNA"/>
</dbReference>
<dbReference type="AlphaFoldDB" id="A0AAV6VNL3"/>
<reference evidence="1 2" key="1">
    <citation type="journal article" date="2022" name="Nat. Ecol. Evol.">
        <title>A masculinizing supergene underlies an exaggerated male reproductive morph in a spider.</title>
        <authorList>
            <person name="Hendrickx F."/>
            <person name="De Corte Z."/>
            <person name="Sonet G."/>
            <person name="Van Belleghem S.M."/>
            <person name="Kostlbacher S."/>
            <person name="Vangestel C."/>
        </authorList>
    </citation>
    <scope>NUCLEOTIDE SEQUENCE [LARGE SCALE GENOMIC DNA]</scope>
    <source>
        <strain evidence="1">W744_W776</strain>
    </source>
</reference>
<comment type="caution">
    <text evidence="1">The sequence shown here is derived from an EMBL/GenBank/DDBJ whole genome shotgun (WGS) entry which is preliminary data.</text>
</comment>
<accession>A0AAV6VNL3</accession>
<evidence type="ECO:0000313" key="2">
    <source>
        <dbReference type="Proteomes" id="UP000827092"/>
    </source>
</evidence>
<dbReference type="Proteomes" id="UP000827092">
    <property type="component" value="Unassembled WGS sequence"/>
</dbReference>
<protein>
    <submittedName>
        <fullName evidence="1">Uncharacterized protein</fullName>
    </submittedName>
</protein>
<organism evidence="1 2">
    <name type="scientific">Oedothorax gibbosus</name>
    <dbReference type="NCBI Taxonomy" id="931172"/>
    <lineage>
        <taxon>Eukaryota</taxon>
        <taxon>Metazoa</taxon>
        <taxon>Ecdysozoa</taxon>
        <taxon>Arthropoda</taxon>
        <taxon>Chelicerata</taxon>
        <taxon>Arachnida</taxon>
        <taxon>Araneae</taxon>
        <taxon>Araneomorphae</taxon>
        <taxon>Entelegynae</taxon>
        <taxon>Araneoidea</taxon>
        <taxon>Linyphiidae</taxon>
        <taxon>Erigoninae</taxon>
        <taxon>Oedothorax</taxon>
    </lineage>
</organism>
<gene>
    <name evidence="1" type="ORF">JTE90_001549</name>
</gene>
<proteinExistence type="predicted"/>
<keyword evidence="2" id="KW-1185">Reference proteome</keyword>